<comment type="caution">
    <text evidence="1">The sequence shown here is derived from an EMBL/GenBank/DDBJ whole genome shotgun (WGS) entry which is preliminary data.</text>
</comment>
<dbReference type="Proteomes" id="UP000664761">
    <property type="component" value="Unassembled WGS sequence"/>
</dbReference>
<dbReference type="RefSeq" id="WP_207045691.1">
    <property type="nucleotide sequence ID" value="NZ_JAFLNC010000003.1"/>
</dbReference>
<name>A0ABS3F6N7_9PROT</name>
<proteinExistence type="predicted"/>
<evidence type="ECO:0000313" key="1">
    <source>
        <dbReference type="EMBL" id="MBO0334188.1"/>
    </source>
</evidence>
<protein>
    <recommendedName>
        <fullName evidence="3">EF-hand domain-containing protein</fullName>
    </recommendedName>
</protein>
<accession>A0ABS3F6N7</accession>
<reference evidence="1 2" key="1">
    <citation type="submission" date="2021-03" db="EMBL/GenBank/DDBJ databases">
        <title>Sneathiella sp. CAU 1612 isolated from Kang Won-do.</title>
        <authorList>
            <person name="Kim W."/>
        </authorList>
    </citation>
    <scope>NUCLEOTIDE SEQUENCE [LARGE SCALE GENOMIC DNA]</scope>
    <source>
        <strain evidence="1 2">CAU 1612</strain>
    </source>
</reference>
<evidence type="ECO:0008006" key="3">
    <source>
        <dbReference type="Google" id="ProtNLM"/>
    </source>
</evidence>
<gene>
    <name evidence="1" type="ORF">J0X12_11205</name>
</gene>
<organism evidence="1 2">
    <name type="scientific">Sneathiella sedimenti</name>
    <dbReference type="NCBI Taxonomy" id="2816034"/>
    <lineage>
        <taxon>Bacteria</taxon>
        <taxon>Pseudomonadati</taxon>
        <taxon>Pseudomonadota</taxon>
        <taxon>Alphaproteobacteria</taxon>
        <taxon>Sneathiellales</taxon>
        <taxon>Sneathiellaceae</taxon>
        <taxon>Sneathiella</taxon>
    </lineage>
</organism>
<sequence length="105" mass="10986">MSDKQTDEIQLVEDDQAVSENSETADLAFLELDESGVVDLDALFDALNIAAEENSGSMDFVEGGGGDFGTLKISGTDLILGNAASDDLPDATDLLLKSNIVSDES</sequence>
<dbReference type="EMBL" id="JAFLNC010000003">
    <property type="protein sequence ID" value="MBO0334188.1"/>
    <property type="molecule type" value="Genomic_DNA"/>
</dbReference>
<keyword evidence="2" id="KW-1185">Reference proteome</keyword>
<evidence type="ECO:0000313" key="2">
    <source>
        <dbReference type="Proteomes" id="UP000664761"/>
    </source>
</evidence>